<evidence type="ECO:0000313" key="2">
    <source>
        <dbReference type="Proteomes" id="UP001165413"/>
    </source>
</evidence>
<dbReference type="RefSeq" id="WP_254102447.1">
    <property type="nucleotide sequence ID" value="NZ_JANATA010000034.1"/>
</dbReference>
<keyword evidence="2" id="KW-1185">Reference proteome</keyword>
<gene>
    <name evidence="1" type="ORF">NLF92_12405</name>
</gene>
<accession>A0AA41X074</accession>
<dbReference type="EMBL" id="JANATA010000034">
    <property type="protein sequence ID" value="MCP3429739.1"/>
    <property type="molecule type" value="Genomic_DNA"/>
</dbReference>
<protein>
    <submittedName>
        <fullName evidence="1">Uncharacterized protein</fullName>
    </submittedName>
</protein>
<dbReference type="AlphaFoldDB" id="A0AA41X074"/>
<dbReference type="Proteomes" id="UP001165413">
    <property type="component" value="Unassembled WGS sequence"/>
</dbReference>
<proteinExistence type="predicted"/>
<reference evidence="1" key="1">
    <citation type="submission" date="2022-07" db="EMBL/GenBank/DDBJ databases">
        <title>Characterization of the Novel Bacterium Alteromonas immobilis LMIT006 and Alteromonas gregis LMIT007.</title>
        <authorList>
            <person name="Lin X."/>
        </authorList>
    </citation>
    <scope>NUCLEOTIDE SEQUENCE</scope>
    <source>
        <strain evidence="1">LMIT007</strain>
    </source>
</reference>
<comment type="caution">
    <text evidence="1">The sequence shown here is derived from an EMBL/GenBank/DDBJ whole genome shotgun (WGS) entry which is preliminary data.</text>
</comment>
<evidence type="ECO:0000313" key="1">
    <source>
        <dbReference type="EMBL" id="MCP3429739.1"/>
    </source>
</evidence>
<sequence length="140" mass="16083">MLALFVPKEIVVSSIRIHGDLQKHAETYELNEDDIQVRDRLLEQGLILNVASDEENESFHFEGTVSNAVLRDFVLYQSSIGELSYHGFITNSDSEFTIYPHDDCGLGFIISDETKKKVYNSRLQECAKRHSEILEFKLNE</sequence>
<organism evidence="1 2">
    <name type="scientific">Opacimonas viscosa</name>
    <dbReference type="NCBI Taxonomy" id="2961944"/>
    <lineage>
        <taxon>Bacteria</taxon>
        <taxon>Pseudomonadati</taxon>
        <taxon>Pseudomonadota</taxon>
        <taxon>Gammaproteobacteria</taxon>
        <taxon>Alteromonadales</taxon>
        <taxon>Alteromonadaceae</taxon>
        <taxon>Opacimonas</taxon>
    </lineage>
</organism>
<name>A0AA41X074_9ALTE</name>